<evidence type="ECO:0000313" key="5">
    <source>
        <dbReference type="Proteomes" id="UP000006671"/>
    </source>
</evidence>
<dbReference type="AlphaFoldDB" id="D2W6H5"/>
<protein>
    <submittedName>
        <fullName evidence="4">WD40 repeat domain-containing protein</fullName>
    </submittedName>
</protein>
<dbReference type="InterPro" id="IPR015943">
    <property type="entry name" value="WD40/YVTN_repeat-like_dom_sf"/>
</dbReference>
<dbReference type="STRING" id="5762.D2W6H5"/>
<dbReference type="RefSeq" id="XP_002668071.1">
    <property type="nucleotide sequence ID" value="XM_002668025.1"/>
</dbReference>
<evidence type="ECO:0000256" key="2">
    <source>
        <dbReference type="ARBA" id="ARBA00022737"/>
    </source>
</evidence>
<dbReference type="InterPro" id="IPR036322">
    <property type="entry name" value="WD40_repeat_dom_sf"/>
</dbReference>
<organism evidence="5">
    <name type="scientific">Naegleria gruberi</name>
    <name type="common">Amoeba</name>
    <dbReference type="NCBI Taxonomy" id="5762"/>
    <lineage>
        <taxon>Eukaryota</taxon>
        <taxon>Discoba</taxon>
        <taxon>Heterolobosea</taxon>
        <taxon>Tetramitia</taxon>
        <taxon>Eutetramitia</taxon>
        <taxon>Vahlkampfiidae</taxon>
        <taxon>Naegleria</taxon>
    </lineage>
</organism>
<feature type="repeat" description="WD" evidence="3">
    <location>
        <begin position="56"/>
        <end position="97"/>
    </location>
</feature>
<evidence type="ECO:0000313" key="4">
    <source>
        <dbReference type="EMBL" id="EFC35327.1"/>
    </source>
</evidence>
<dbReference type="SMART" id="SM00320">
    <property type="entry name" value="WD40"/>
    <property type="match status" value="1"/>
</dbReference>
<dbReference type="PROSITE" id="PS50082">
    <property type="entry name" value="WD_REPEATS_2"/>
    <property type="match status" value="1"/>
</dbReference>
<feature type="non-terminal residue" evidence="4">
    <location>
        <position position="113"/>
    </location>
</feature>
<dbReference type="GO" id="GO:0030864">
    <property type="term" value="C:cortical actin cytoskeleton"/>
    <property type="evidence" value="ECO:0007669"/>
    <property type="project" value="TreeGrafter"/>
</dbReference>
<name>D2W6H5_NAEGR</name>
<dbReference type="EMBL" id="GG739360">
    <property type="protein sequence ID" value="EFC35327.1"/>
    <property type="molecule type" value="Genomic_DNA"/>
</dbReference>
<dbReference type="InterPro" id="IPR001680">
    <property type="entry name" value="WD40_rpt"/>
</dbReference>
<evidence type="ECO:0000256" key="3">
    <source>
        <dbReference type="PROSITE-ProRule" id="PRU00221"/>
    </source>
</evidence>
<keyword evidence="2" id="KW-0677">Repeat</keyword>
<dbReference type="PANTHER" id="PTHR19856">
    <property type="entry name" value="WD-REPEATCONTAINING PROTEIN WDR1"/>
    <property type="match status" value="1"/>
</dbReference>
<dbReference type="GO" id="GO:0051015">
    <property type="term" value="F:actin filament binding"/>
    <property type="evidence" value="ECO:0007669"/>
    <property type="project" value="TreeGrafter"/>
</dbReference>
<sequence length="113" mass="12441">MSISLQNVYGGVPNTERGRPTFISAAPASKSGKFTYGSGTNVLIRDLNNLLSIDYYTQHTHKVNVAKFAPTGFYIASGDESGNVRIWSTENADKTIKLEKRVLSKSVRDLAWT</sequence>
<dbReference type="Proteomes" id="UP000006671">
    <property type="component" value="Unassembled WGS sequence"/>
</dbReference>
<dbReference type="VEuPathDB" id="AmoebaDB:NAEGRDRAFT_77019"/>
<dbReference type="SUPFAM" id="SSF50978">
    <property type="entry name" value="WD40 repeat-like"/>
    <property type="match status" value="1"/>
</dbReference>
<proteinExistence type="predicted"/>
<dbReference type="InParanoid" id="D2W6H5"/>
<dbReference type="GeneID" id="8860211"/>
<dbReference type="PANTHER" id="PTHR19856:SF0">
    <property type="entry name" value="WD REPEAT-CONTAINING PROTEIN 1"/>
    <property type="match status" value="1"/>
</dbReference>
<keyword evidence="5" id="KW-1185">Reference proteome</keyword>
<dbReference type="GO" id="GO:0030042">
    <property type="term" value="P:actin filament depolymerization"/>
    <property type="evidence" value="ECO:0007669"/>
    <property type="project" value="TreeGrafter"/>
</dbReference>
<dbReference type="PROSITE" id="PS50294">
    <property type="entry name" value="WD_REPEATS_REGION"/>
    <property type="match status" value="1"/>
</dbReference>
<evidence type="ECO:0000256" key="1">
    <source>
        <dbReference type="ARBA" id="ARBA00022574"/>
    </source>
</evidence>
<dbReference type="OrthoDB" id="2306at2759"/>
<accession>D2W6H5</accession>
<dbReference type="KEGG" id="ngr:NAEGRDRAFT_77019"/>
<keyword evidence="1 3" id="KW-0853">WD repeat</keyword>
<gene>
    <name evidence="4" type="ORF">NAEGRDRAFT_77019</name>
</gene>
<dbReference type="Gene3D" id="2.130.10.10">
    <property type="entry name" value="YVTN repeat-like/Quinoprotein amine dehydrogenase"/>
    <property type="match status" value="1"/>
</dbReference>
<dbReference type="eggNOG" id="KOG0318">
    <property type="taxonomic scope" value="Eukaryota"/>
</dbReference>
<reference evidence="4 5" key="1">
    <citation type="journal article" date="2010" name="Cell">
        <title>The genome of Naegleria gruberi illuminates early eukaryotic versatility.</title>
        <authorList>
            <person name="Fritz-Laylin L.K."/>
            <person name="Prochnik S.E."/>
            <person name="Ginger M.L."/>
            <person name="Dacks J.B."/>
            <person name="Carpenter M.L."/>
            <person name="Field M.C."/>
            <person name="Kuo A."/>
            <person name="Paredez A."/>
            <person name="Chapman J."/>
            <person name="Pham J."/>
            <person name="Shu S."/>
            <person name="Neupane R."/>
            <person name="Cipriano M."/>
            <person name="Mancuso J."/>
            <person name="Tu H."/>
            <person name="Salamov A."/>
            <person name="Lindquist E."/>
            <person name="Shapiro H."/>
            <person name="Lucas S."/>
            <person name="Grigoriev I.V."/>
            <person name="Cande W.Z."/>
            <person name="Fulton C."/>
            <person name="Rokhsar D.S."/>
            <person name="Dawson S.C."/>
        </authorList>
    </citation>
    <scope>NUCLEOTIDE SEQUENCE [LARGE SCALE GENOMIC DNA]</scope>
    <source>
        <strain evidence="4 5">NEG-M</strain>
    </source>
</reference>